<accession>A0A921IQ04</accession>
<organism evidence="5 6">
    <name type="scientific">Collinsella ihumii</name>
    <dbReference type="NCBI Taxonomy" id="1720204"/>
    <lineage>
        <taxon>Bacteria</taxon>
        <taxon>Bacillati</taxon>
        <taxon>Actinomycetota</taxon>
        <taxon>Coriobacteriia</taxon>
        <taxon>Coriobacteriales</taxon>
        <taxon>Coriobacteriaceae</taxon>
        <taxon>Collinsella</taxon>
    </lineage>
</organism>
<dbReference type="EMBL" id="DYVF01000031">
    <property type="protein sequence ID" value="HJG30603.1"/>
    <property type="molecule type" value="Genomic_DNA"/>
</dbReference>
<dbReference type="GO" id="GO:0003677">
    <property type="term" value="F:DNA binding"/>
    <property type="evidence" value="ECO:0007669"/>
    <property type="project" value="UniProtKB-KW"/>
</dbReference>
<evidence type="ECO:0000256" key="2">
    <source>
        <dbReference type="ARBA" id="ARBA00023125"/>
    </source>
</evidence>
<dbReference type="InterPro" id="IPR011663">
    <property type="entry name" value="UTRA"/>
</dbReference>
<dbReference type="InterPro" id="IPR036390">
    <property type="entry name" value="WH_DNA-bd_sf"/>
</dbReference>
<name>A0A921IQ04_9ACTN</name>
<dbReference type="PANTHER" id="PTHR44846">
    <property type="entry name" value="MANNOSYL-D-GLYCERATE TRANSPORT/METABOLISM SYSTEM REPRESSOR MNGR-RELATED"/>
    <property type="match status" value="1"/>
</dbReference>
<dbReference type="SUPFAM" id="SSF64288">
    <property type="entry name" value="Chorismate lyase-like"/>
    <property type="match status" value="1"/>
</dbReference>
<dbReference type="Pfam" id="PF00392">
    <property type="entry name" value="GntR"/>
    <property type="match status" value="1"/>
</dbReference>
<evidence type="ECO:0000313" key="5">
    <source>
        <dbReference type="EMBL" id="HJG30603.1"/>
    </source>
</evidence>
<dbReference type="AlphaFoldDB" id="A0A921IQ04"/>
<feature type="domain" description="HTH gntR-type" evidence="4">
    <location>
        <begin position="6"/>
        <end position="74"/>
    </location>
</feature>
<dbReference type="InterPro" id="IPR036388">
    <property type="entry name" value="WH-like_DNA-bd_sf"/>
</dbReference>
<dbReference type="SUPFAM" id="SSF46785">
    <property type="entry name" value="Winged helix' DNA-binding domain"/>
    <property type="match status" value="1"/>
</dbReference>
<evidence type="ECO:0000313" key="6">
    <source>
        <dbReference type="Proteomes" id="UP000746751"/>
    </source>
</evidence>
<sequence>MRQTEMPLYRQIFDDIKASIEGGTYKPDEKIPTEAELSEMYNVSRITVRRAIEDLSTEGYLVKRRGLGTFVCAPRMRRRLLQGGLPASFTDICRRNGREPGARLVKREIVLPRPDESDFFGLSEGELVLHIKRVRTADDIPIFEENMYLPYSQNQELATVQLESESIYQLMNELYGRRPVKNARALIQSVGASSSKAGLLQVSKGEPLLYIATYALDQDDKPVYIGRQYFIGSRYMLDL</sequence>
<gene>
    <name evidence="5" type="ORF">K8U80_04305</name>
</gene>
<evidence type="ECO:0000256" key="3">
    <source>
        <dbReference type="ARBA" id="ARBA00023163"/>
    </source>
</evidence>
<reference evidence="5" key="2">
    <citation type="submission" date="2021-09" db="EMBL/GenBank/DDBJ databases">
        <authorList>
            <person name="Gilroy R."/>
        </authorList>
    </citation>
    <scope>NUCLEOTIDE SEQUENCE</scope>
    <source>
        <strain evidence="5">ChiGjej2B2-7701</strain>
    </source>
</reference>
<dbReference type="FunFam" id="1.10.10.10:FF:000079">
    <property type="entry name" value="GntR family transcriptional regulator"/>
    <property type="match status" value="1"/>
</dbReference>
<dbReference type="InterPro" id="IPR050679">
    <property type="entry name" value="Bact_HTH_transcr_reg"/>
</dbReference>
<evidence type="ECO:0000256" key="1">
    <source>
        <dbReference type="ARBA" id="ARBA00023015"/>
    </source>
</evidence>
<evidence type="ECO:0000259" key="4">
    <source>
        <dbReference type="PROSITE" id="PS50949"/>
    </source>
</evidence>
<comment type="caution">
    <text evidence="5">The sequence shown here is derived from an EMBL/GenBank/DDBJ whole genome shotgun (WGS) entry which is preliminary data.</text>
</comment>
<dbReference type="Proteomes" id="UP000746751">
    <property type="component" value="Unassembled WGS sequence"/>
</dbReference>
<dbReference type="GO" id="GO:0045892">
    <property type="term" value="P:negative regulation of DNA-templated transcription"/>
    <property type="evidence" value="ECO:0007669"/>
    <property type="project" value="TreeGrafter"/>
</dbReference>
<dbReference type="SMART" id="SM00345">
    <property type="entry name" value="HTH_GNTR"/>
    <property type="match status" value="1"/>
</dbReference>
<dbReference type="Gene3D" id="3.40.1410.10">
    <property type="entry name" value="Chorismate lyase-like"/>
    <property type="match status" value="1"/>
</dbReference>
<dbReference type="CDD" id="cd07377">
    <property type="entry name" value="WHTH_GntR"/>
    <property type="match status" value="1"/>
</dbReference>
<proteinExistence type="predicted"/>
<dbReference type="Gene3D" id="1.10.10.10">
    <property type="entry name" value="Winged helix-like DNA-binding domain superfamily/Winged helix DNA-binding domain"/>
    <property type="match status" value="1"/>
</dbReference>
<keyword evidence="2" id="KW-0238">DNA-binding</keyword>
<protein>
    <submittedName>
        <fullName evidence="5">GntR family transcriptional regulator</fullName>
    </submittedName>
</protein>
<dbReference type="PRINTS" id="PR00035">
    <property type="entry name" value="HTHGNTR"/>
</dbReference>
<keyword evidence="3" id="KW-0804">Transcription</keyword>
<dbReference type="PANTHER" id="PTHR44846:SF1">
    <property type="entry name" value="MANNOSYL-D-GLYCERATE TRANSPORT_METABOLISM SYSTEM REPRESSOR MNGR-RELATED"/>
    <property type="match status" value="1"/>
</dbReference>
<dbReference type="PROSITE" id="PS50949">
    <property type="entry name" value="HTH_GNTR"/>
    <property type="match status" value="1"/>
</dbReference>
<dbReference type="InterPro" id="IPR000524">
    <property type="entry name" value="Tscrpt_reg_HTH_GntR"/>
</dbReference>
<dbReference type="SMART" id="SM00866">
    <property type="entry name" value="UTRA"/>
    <property type="match status" value="1"/>
</dbReference>
<dbReference type="Pfam" id="PF07702">
    <property type="entry name" value="UTRA"/>
    <property type="match status" value="1"/>
</dbReference>
<keyword evidence="1" id="KW-0805">Transcription regulation</keyword>
<dbReference type="InterPro" id="IPR028978">
    <property type="entry name" value="Chorismate_lyase_/UTRA_dom_sf"/>
</dbReference>
<reference evidence="5" key="1">
    <citation type="journal article" date="2021" name="PeerJ">
        <title>Extensive microbial diversity within the chicken gut microbiome revealed by metagenomics and culture.</title>
        <authorList>
            <person name="Gilroy R."/>
            <person name="Ravi A."/>
            <person name="Getino M."/>
            <person name="Pursley I."/>
            <person name="Horton D.L."/>
            <person name="Alikhan N.F."/>
            <person name="Baker D."/>
            <person name="Gharbi K."/>
            <person name="Hall N."/>
            <person name="Watson M."/>
            <person name="Adriaenssens E.M."/>
            <person name="Foster-Nyarko E."/>
            <person name="Jarju S."/>
            <person name="Secka A."/>
            <person name="Antonio M."/>
            <person name="Oren A."/>
            <person name="Chaudhuri R.R."/>
            <person name="La Ragione R."/>
            <person name="Hildebrand F."/>
            <person name="Pallen M.J."/>
        </authorList>
    </citation>
    <scope>NUCLEOTIDE SEQUENCE</scope>
    <source>
        <strain evidence="5">ChiGjej2B2-7701</strain>
    </source>
</reference>
<dbReference type="GO" id="GO:0003700">
    <property type="term" value="F:DNA-binding transcription factor activity"/>
    <property type="evidence" value="ECO:0007669"/>
    <property type="project" value="InterPro"/>
</dbReference>